<reference evidence="3" key="1">
    <citation type="journal article" date="2021" name="PeerJ">
        <title>Extensive microbial diversity within the chicken gut microbiome revealed by metagenomics and culture.</title>
        <authorList>
            <person name="Gilroy R."/>
            <person name="Ravi A."/>
            <person name="Getino M."/>
            <person name="Pursley I."/>
            <person name="Horton D.L."/>
            <person name="Alikhan N.F."/>
            <person name="Baker D."/>
            <person name="Gharbi K."/>
            <person name="Hall N."/>
            <person name="Watson M."/>
            <person name="Adriaenssens E.M."/>
            <person name="Foster-Nyarko E."/>
            <person name="Jarju S."/>
            <person name="Secka A."/>
            <person name="Antonio M."/>
            <person name="Oren A."/>
            <person name="Chaudhuri R.R."/>
            <person name="La Ragione R."/>
            <person name="Hildebrand F."/>
            <person name="Pallen M.J."/>
        </authorList>
    </citation>
    <scope>NUCLEOTIDE SEQUENCE</scope>
    <source>
        <strain evidence="3">CHK183-1962</strain>
    </source>
</reference>
<keyword evidence="1" id="KW-0238">DNA-binding</keyword>
<accession>A0A9D1XF70</accession>
<dbReference type="PANTHER" id="PTHR46797">
    <property type="entry name" value="HTH-TYPE TRANSCRIPTIONAL REGULATOR"/>
    <property type="match status" value="1"/>
</dbReference>
<evidence type="ECO:0000256" key="1">
    <source>
        <dbReference type="ARBA" id="ARBA00023125"/>
    </source>
</evidence>
<dbReference type="PANTHER" id="PTHR46797:SF1">
    <property type="entry name" value="METHYLPHOSPHONATE SYNTHASE"/>
    <property type="match status" value="1"/>
</dbReference>
<dbReference type="EMBL" id="DXEK01000185">
    <property type="protein sequence ID" value="HIX78154.1"/>
    <property type="molecule type" value="Genomic_DNA"/>
</dbReference>
<organism evidence="3 4">
    <name type="scientific">Candidatus Fusicatenibacter merdavium</name>
    <dbReference type="NCBI Taxonomy" id="2838600"/>
    <lineage>
        <taxon>Bacteria</taxon>
        <taxon>Bacillati</taxon>
        <taxon>Bacillota</taxon>
        <taxon>Clostridia</taxon>
        <taxon>Lachnospirales</taxon>
        <taxon>Lachnospiraceae</taxon>
        <taxon>Fusicatenibacter</taxon>
    </lineage>
</organism>
<dbReference type="CDD" id="cd00093">
    <property type="entry name" value="HTH_XRE"/>
    <property type="match status" value="1"/>
</dbReference>
<evidence type="ECO:0000259" key="2">
    <source>
        <dbReference type="PROSITE" id="PS50943"/>
    </source>
</evidence>
<reference evidence="3" key="2">
    <citation type="submission" date="2021-04" db="EMBL/GenBank/DDBJ databases">
        <authorList>
            <person name="Gilroy R."/>
        </authorList>
    </citation>
    <scope>NUCLEOTIDE SEQUENCE</scope>
    <source>
        <strain evidence="3">CHK183-1962</strain>
    </source>
</reference>
<dbReference type="Gene3D" id="1.10.260.40">
    <property type="entry name" value="lambda repressor-like DNA-binding domains"/>
    <property type="match status" value="1"/>
</dbReference>
<sequence length="106" mass="11980">MVSLGRQIAKFRKIRGLKQEELAEMVSLSTSYISAIERGVKNPTLENFIAIANVLRASSDELLKEELEVRFDIQITQLGAMLEKLDDHEKERILHVVAVMIEDAGK</sequence>
<gene>
    <name evidence="3" type="ORF">H9734_11275</name>
</gene>
<name>A0A9D1XF70_9FIRM</name>
<dbReference type="InterPro" id="IPR001387">
    <property type="entry name" value="Cro/C1-type_HTH"/>
</dbReference>
<evidence type="ECO:0000313" key="4">
    <source>
        <dbReference type="Proteomes" id="UP000886890"/>
    </source>
</evidence>
<dbReference type="SMART" id="SM00530">
    <property type="entry name" value="HTH_XRE"/>
    <property type="match status" value="1"/>
</dbReference>
<proteinExistence type="predicted"/>
<dbReference type="InterPro" id="IPR050807">
    <property type="entry name" value="TransReg_Diox_bact_type"/>
</dbReference>
<dbReference type="GO" id="GO:0003677">
    <property type="term" value="F:DNA binding"/>
    <property type="evidence" value="ECO:0007669"/>
    <property type="project" value="UniProtKB-KW"/>
</dbReference>
<comment type="caution">
    <text evidence="3">The sequence shown here is derived from an EMBL/GenBank/DDBJ whole genome shotgun (WGS) entry which is preliminary data.</text>
</comment>
<dbReference type="AlphaFoldDB" id="A0A9D1XF70"/>
<dbReference type="SUPFAM" id="SSF47413">
    <property type="entry name" value="lambda repressor-like DNA-binding domains"/>
    <property type="match status" value="1"/>
</dbReference>
<protein>
    <submittedName>
        <fullName evidence="3">Helix-turn-helix transcriptional regulator</fullName>
    </submittedName>
</protein>
<dbReference type="GO" id="GO:0003700">
    <property type="term" value="F:DNA-binding transcription factor activity"/>
    <property type="evidence" value="ECO:0007669"/>
    <property type="project" value="TreeGrafter"/>
</dbReference>
<dbReference type="InterPro" id="IPR010982">
    <property type="entry name" value="Lambda_DNA-bd_dom_sf"/>
</dbReference>
<dbReference type="PROSITE" id="PS50943">
    <property type="entry name" value="HTH_CROC1"/>
    <property type="match status" value="1"/>
</dbReference>
<dbReference type="Proteomes" id="UP000886890">
    <property type="component" value="Unassembled WGS sequence"/>
</dbReference>
<dbReference type="Pfam" id="PF01381">
    <property type="entry name" value="HTH_3"/>
    <property type="match status" value="1"/>
</dbReference>
<evidence type="ECO:0000313" key="3">
    <source>
        <dbReference type="EMBL" id="HIX78154.1"/>
    </source>
</evidence>
<feature type="domain" description="HTH cro/C1-type" evidence="2">
    <location>
        <begin position="8"/>
        <end position="62"/>
    </location>
</feature>
<dbReference type="GO" id="GO:0005829">
    <property type="term" value="C:cytosol"/>
    <property type="evidence" value="ECO:0007669"/>
    <property type="project" value="TreeGrafter"/>
</dbReference>